<dbReference type="SMART" id="SM00668">
    <property type="entry name" value="CTLH"/>
    <property type="match status" value="1"/>
</dbReference>
<dbReference type="InterPro" id="IPR045098">
    <property type="entry name" value="Fyv10_fam"/>
</dbReference>
<dbReference type="Pfam" id="PF10607">
    <property type="entry name" value="CTLH"/>
    <property type="match status" value="1"/>
</dbReference>
<proteinExistence type="inferred from homology"/>
<comment type="similarity">
    <text evidence="3">Belongs to the FYV10 family.</text>
</comment>
<evidence type="ECO:0000256" key="4">
    <source>
        <dbReference type="ARBA" id="ARBA00022490"/>
    </source>
</evidence>
<sequence length="473" mass="52682">MVCLFTYVIPPPSSGPWGLTASHNHRLFKPIHPSHRHHILQTSLFPCSHPSPTFDRPFEQTMAEHEQSTLKHGEHLLLDQPLLRLPNELLRKTFRAAHFTIEKDTSALKTLLKDAATAAASGRATQHDALRNLDAMLGRMRGVRRRLAVHARDEERLHAQAAARIVHLDQLYAVRGGPEDVAYEAWSRRRLDRLLADYLLRHGYSESAEQLAKERGIEALVDVDTFKAMSRIREALLGGSIAEALAWCTENKKELRKMESKLEFLLRFQQYIELIRSQSQPKLLEAIAHAKKHLIPYWHAYPAEVKQASGLLAFPPSRARGSARGAYAHLYAPQRWAQLADVFTAAHNTLLGLPSAPLLHLALSSGLSALKTPACHASSSTDGKPPPPPSTIGHGVCPICSVELNDLARNVPYAHHTKSHVEHDLVLLPNGRVYGKDRLEDQSRKAGLPPALVRDVLTGEVYAADALKRVYIT</sequence>
<protein>
    <recommendedName>
        <fullName evidence="13">Protein FYV10</fullName>
    </recommendedName>
</protein>
<dbReference type="SMART" id="SM00757">
    <property type="entry name" value="CRA"/>
    <property type="match status" value="1"/>
</dbReference>
<gene>
    <name evidence="11" type="ORF">BB8028_0008g01730</name>
</gene>
<dbReference type="PROSITE" id="PS50897">
    <property type="entry name" value="CTLH"/>
    <property type="match status" value="1"/>
</dbReference>
<keyword evidence="5" id="KW-0479">Metal-binding</keyword>
<feature type="domain" description="CTLH" evidence="9">
    <location>
        <begin position="225"/>
        <end position="282"/>
    </location>
</feature>
<evidence type="ECO:0000256" key="6">
    <source>
        <dbReference type="ARBA" id="ARBA00022771"/>
    </source>
</evidence>
<evidence type="ECO:0000259" key="9">
    <source>
        <dbReference type="PROSITE" id="PS50897"/>
    </source>
</evidence>
<dbReference type="InterPro" id="IPR006595">
    <property type="entry name" value="CTLH_C"/>
</dbReference>
<dbReference type="GO" id="GO:0034657">
    <property type="term" value="C:GID complex"/>
    <property type="evidence" value="ECO:0007669"/>
    <property type="project" value="TreeGrafter"/>
</dbReference>
<dbReference type="SMART" id="SM00667">
    <property type="entry name" value="LisH"/>
    <property type="match status" value="1"/>
</dbReference>
<evidence type="ECO:0000256" key="7">
    <source>
        <dbReference type="ARBA" id="ARBA00022833"/>
    </source>
</evidence>
<comment type="subcellular location">
    <subcellularLocation>
        <location evidence="2">Cytoplasm</location>
    </subcellularLocation>
</comment>
<keyword evidence="4" id="KW-0963">Cytoplasm</keyword>
<dbReference type="Proteomes" id="UP000237441">
    <property type="component" value="Unassembled WGS sequence"/>
</dbReference>
<keyword evidence="6 8" id="KW-0863">Zinc-finger</keyword>
<feature type="zinc finger region" description="RING-Gid-type" evidence="8">
    <location>
        <begin position="397"/>
        <end position="458"/>
    </location>
</feature>
<dbReference type="OrthoDB" id="1933455at2759"/>
<evidence type="ECO:0000313" key="12">
    <source>
        <dbReference type="Proteomes" id="UP000237441"/>
    </source>
</evidence>
<comment type="caution">
    <text evidence="11">The sequence shown here is derived from an EMBL/GenBank/DDBJ whole genome shotgun (WGS) entry which is preliminary data.</text>
</comment>
<dbReference type="InterPro" id="IPR024964">
    <property type="entry name" value="CTLH/CRA"/>
</dbReference>
<evidence type="ECO:0000256" key="2">
    <source>
        <dbReference type="ARBA" id="ARBA00004496"/>
    </source>
</evidence>
<evidence type="ECO:0000256" key="3">
    <source>
        <dbReference type="ARBA" id="ARBA00010615"/>
    </source>
</evidence>
<evidence type="ECO:0008006" key="13">
    <source>
        <dbReference type="Google" id="ProtNLM"/>
    </source>
</evidence>
<evidence type="ECO:0000313" key="11">
    <source>
        <dbReference type="EMBL" id="PQK17664.1"/>
    </source>
</evidence>
<dbReference type="GO" id="GO:0061630">
    <property type="term" value="F:ubiquitin protein ligase activity"/>
    <property type="evidence" value="ECO:0007669"/>
    <property type="project" value="InterPro"/>
</dbReference>
<dbReference type="InterPro" id="IPR013144">
    <property type="entry name" value="CRA_dom"/>
</dbReference>
<organism evidence="11 12">
    <name type="scientific">Beauveria bassiana</name>
    <name type="common">White muscardine disease fungus</name>
    <name type="synonym">Tritirachium shiotae</name>
    <dbReference type="NCBI Taxonomy" id="176275"/>
    <lineage>
        <taxon>Eukaryota</taxon>
        <taxon>Fungi</taxon>
        <taxon>Dikarya</taxon>
        <taxon>Ascomycota</taxon>
        <taxon>Pezizomycotina</taxon>
        <taxon>Sordariomycetes</taxon>
        <taxon>Hypocreomycetidae</taxon>
        <taxon>Hypocreales</taxon>
        <taxon>Cordycipitaceae</taxon>
        <taxon>Beauveria</taxon>
    </lineage>
</organism>
<dbReference type="GO" id="GO:0005737">
    <property type="term" value="C:cytoplasm"/>
    <property type="evidence" value="ECO:0007669"/>
    <property type="project" value="UniProtKB-SubCell"/>
</dbReference>
<dbReference type="GO" id="GO:0005634">
    <property type="term" value="C:nucleus"/>
    <property type="evidence" value="ECO:0007669"/>
    <property type="project" value="TreeGrafter"/>
</dbReference>
<name>A0A2S7YNX8_BEABA</name>
<accession>A0A2S7YNX8</accession>
<dbReference type="PROSITE" id="PS51867">
    <property type="entry name" value="ZF_RING_GID"/>
    <property type="match status" value="1"/>
</dbReference>
<dbReference type="EMBL" id="JRHA01000008">
    <property type="protein sequence ID" value="PQK17664.1"/>
    <property type="molecule type" value="Genomic_DNA"/>
</dbReference>
<evidence type="ECO:0000256" key="5">
    <source>
        <dbReference type="ARBA" id="ARBA00022723"/>
    </source>
</evidence>
<feature type="domain" description="RING-Gid-type" evidence="10">
    <location>
        <begin position="397"/>
        <end position="458"/>
    </location>
</feature>
<dbReference type="PROSITE" id="PS50896">
    <property type="entry name" value="LISH"/>
    <property type="match status" value="1"/>
</dbReference>
<dbReference type="GO" id="GO:0008270">
    <property type="term" value="F:zinc ion binding"/>
    <property type="evidence" value="ECO:0007669"/>
    <property type="project" value="UniProtKB-KW"/>
</dbReference>
<evidence type="ECO:0000256" key="8">
    <source>
        <dbReference type="PROSITE-ProRule" id="PRU01215"/>
    </source>
</evidence>
<dbReference type="PANTHER" id="PTHR12170">
    <property type="entry name" value="MACROPHAGE ERYTHROBLAST ATTACHER-RELATED"/>
    <property type="match status" value="1"/>
</dbReference>
<dbReference type="Pfam" id="PF08513">
    <property type="entry name" value="LisH"/>
    <property type="match status" value="1"/>
</dbReference>
<comment type="function">
    <text evidence="1">Involved in the proteasome-dependent degradation of fructose-1,6-bisphosphatase.</text>
</comment>
<dbReference type="InterPro" id="IPR006594">
    <property type="entry name" value="LisH"/>
</dbReference>
<dbReference type="AlphaFoldDB" id="A0A2S7YNX8"/>
<dbReference type="GO" id="GO:0043161">
    <property type="term" value="P:proteasome-mediated ubiquitin-dependent protein catabolic process"/>
    <property type="evidence" value="ECO:0007669"/>
    <property type="project" value="InterPro"/>
</dbReference>
<evidence type="ECO:0000259" key="10">
    <source>
        <dbReference type="PROSITE" id="PS51867"/>
    </source>
</evidence>
<dbReference type="InterPro" id="IPR044063">
    <property type="entry name" value="ZF_RING_GID"/>
</dbReference>
<reference evidence="11 12" key="1">
    <citation type="submission" date="2016-07" db="EMBL/GenBank/DDBJ databases">
        <title>Comparative genomics of the entomopathogenic fungus Beauveria bassiana.</title>
        <authorList>
            <person name="Valero Jimenez C.A."/>
            <person name="Zwaan B.J."/>
            <person name="Van Kan J.A."/>
            <person name="Takken W."/>
            <person name="Debets A.J."/>
            <person name="Schoustra S.E."/>
            <person name="Koenraadt C.J."/>
        </authorList>
    </citation>
    <scope>NUCLEOTIDE SEQUENCE [LARGE SCALE GENOMIC DNA]</scope>
    <source>
        <strain evidence="11 12">ARSEF 8028</strain>
    </source>
</reference>
<dbReference type="PANTHER" id="PTHR12170:SF2">
    <property type="entry name" value="E3 UBIQUITIN-PROTEIN TRANSFERASE MAEA"/>
    <property type="match status" value="1"/>
</dbReference>
<keyword evidence="7" id="KW-0862">Zinc</keyword>
<evidence type="ECO:0000256" key="1">
    <source>
        <dbReference type="ARBA" id="ARBA00002343"/>
    </source>
</evidence>